<dbReference type="Pfam" id="PF00005">
    <property type="entry name" value="ABC_tran"/>
    <property type="match status" value="1"/>
</dbReference>
<keyword evidence="7" id="KW-1185">Reference proteome</keyword>
<dbReference type="OrthoDB" id="9806726at2"/>
<dbReference type="EMBL" id="CP001287">
    <property type="protein sequence ID" value="ACK67838.1"/>
    <property type="molecule type" value="Genomic_DNA"/>
</dbReference>
<reference evidence="7" key="1">
    <citation type="journal article" date="2011" name="MBio">
        <title>Novel metabolic attributes of the genus Cyanothece, comprising a group of unicellular nitrogen-fixing Cyanobacteria.</title>
        <authorList>
            <person name="Bandyopadhyay A."/>
            <person name="Elvitigala T."/>
            <person name="Welsh E."/>
            <person name="Stockel J."/>
            <person name="Liberton M."/>
            <person name="Min H."/>
            <person name="Sherman L.A."/>
            <person name="Pakrasi H.B."/>
        </authorList>
    </citation>
    <scope>NUCLEOTIDE SEQUENCE [LARGE SCALE GENOMIC DNA]</scope>
    <source>
        <strain evidence="7">PCC 8801</strain>
    </source>
</reference>
<dbReference type="Proteomes" id="UP000008204">
    <property type="component" value="Chromosome"/>
</dbReference>
<dbReference type="RefSeq" id="WP_012597095.1">
    <property type="nucleotide sequence ID" value="NC_011726.1"/>
</dbReference>
<keyword evidence="3" id="KW-0547">Nucleotide-binding</keyword>
<feature type="domain" description="ABC transporter" evidence="5">
    <location>
        <begin position="6"/>
        <end position="237"/>
    </location>
</feature>
<dbReference type="InterPro" id="IPR003439">
    <property type="entry name" value="ABC_transporter-like_ATP-bd"/>
</dbReference>
<dbReference type="PANTHER" id="PTHR42734">
    <property type="entry name" value="METAL TRANSPORT SYSTEM ATP-BINDING PROTEIN TM_0124-RELATED"/>
    <property type="match status" value="1"/>
</dbReference>
<evidence type="ECO:0000256" key="4">
    <source>
        <dbReference type="ARBA" id="ARBA00022840"/>
    </source>
</evidence>
<dbReference type="eggNOG" id="COG1121">
    <property type="taxonomic scope" value="Bacteria"/>
</dbReference>
<organism evidence="6 7">
    <name type="scientific">Rippkaea orientalis (strain PCC 8801 / RF-1)</name>
    <name type="common">Cyanothece sp. (strain PCC 8801)</name>
    <dbReference type="NCBI Taxonomy" id="41431"/>
    <lineage>
        <taxon>Bacteria</taxon>
        <taxon>Bacillati</taxon>
        <taxon>Cyanobacteriota</taxon>
        <taxon>Cyanophyceae</taxon>
        <taxon>Oscillatoriophycideae</taxon>
        <taxon>Chroococcales</taxon>
        <taxon>Aphanothecaceae</taxon>
        <taxon>Rippkaea</taxon>
        <taxon>Rippkaea orientalis</taxon>
    </lineage>
</organism>
<evidence type="ECO:0000256" key="3">
    <source>
        <dbReference type="ARBA" id="ARBA00022741"/>
    </source>
</evidence>
<sequence>MSTEIINLNHVWVKYHQEPVLEDIDLTVYEGDFIGLIGPNGGGKTTLLKLILGLISPYQGEVKIMNRSVARGRQSIGYVPQVLEFDREFPVKVADVVRMGRLGKRRLLQRYNAKDEAIVNHSLEQVGMVQFCDRPIGQLSGGQRQRVYIARALASEPHILLLDEPTASVDSQMKTSIYELLKDINQYMTILLISHDMGAISTYVKTIGCLNRRLFYHGDNQLTPDMIEQTYQCPVELIAHGVPHRVLPEHSCPLHSDD</sequence>
<dbReference type="STRING" id="41431.PCC8801_3889"/>
<comment type="similarity">
    <text evidence="1">Belongs to the ABC transporter superfamily.</text>
</comment>
<dbReference type="Gene3D" id="3.40.50.300">
    <property type="entry name" value="P-loop containing nucleotide triphosphate hydrolases"/>
    <property type="match status" value="1"/>
</dbReference>
<dbReference type="CDD" id="cd03235">
    <property type="entry name" value="ABC_Metallic_Cations"/>
    <property type="match status" value="1"/>
</dbReference>
<name>B7K4D2_RIPO1</name>
<evidence type="ECO:0000259" key="5">
    <source>
        <dbReference type="PROSITE" id="PS50893"/>
    </source>
</evidence>
<dbReference type="HOGENOM" id="CLU_000604_1_11_3"/>
<dbReference type="SMART" id="SM00382">
    <property type="entry name" value="AAA"/>
    <property type="match status" value="1"/>
</dbReference>
<dbReference type="FunFam" id="3.40.50.300:FF:000134">
    <property type="entry name" value="Iron-enterobactin ABC transporter ATP-binding protein"/>
    <property type="match status" value="1"/>
</dbReference>
<keyword evidence="4" id="KW-0067">ATP-binding</keyword>
<evidence type="ECO:0000256" key="1">
    <source>
        <dbReference type="ARBA" id="ARBA00005417"/>
    </source>
</evidence>
<dbReference type="SUPFAM" id="SSF52540">
    <property type="entry name" value="P-loop containing nucleoside triphosphate hydrolases"/>
    <property type="match status" value="1"/>
</dbReference>
<dbReference type="InterPro" id="IPR027417">
    <property type="entry name" value="P-loop_NTPase"/>
</dbReference>
<dbReference type="GO" id="GO:0016887">
    <property type="term" value="F:ATP hydrolysis activity"/>
    <property type="evidence" value="ECO:0007669"/>
    <property type="project" value="InterPro"/>
</dbReference>
<dbReference type="PANTHER" id="PTHR42734:SF17">
    <property type="entry name" value="METAL TRANSPORT SYSTEM ATP-BINDING PROTEIN TM_0124-RELATED"/>
    <property type="match status" value="1"/>
</dbReference>
<protein>
    <submittedName>
        <fullName evidence="6">ABC transporter related</fullName>
    </submittedName>
</protein>
<dbReference type="KEGG" id="cyp:PCC8801_3889"/>
<accession>B7K4D2</accession>
<dbReference type="GO" id="GO:0005524">
    <property type="term" value="F:ATP binding"/>
    <property type="evidence" value="ECO:0007669"/>
    <property type="project" value="UniProtKB-KW"/>
</dbReference>
<evidence type="ECO:0000256" key="2">
    <source>
        <dbReference type="ARBA" id="ARBA00022448"/>
    </source>
</evidence>
<proteinExistence type="inferred from homology"/>
<evidence type="ECO:0000313" key="6">
    <source>
        <dbReference type="EMBL" id="ACK67838.1"/>
    </source>
</evidence>
<keyword evidence="2" id="KW-0813">Transport</keyword>
<gene>
    <name evidence="6" type="ordered locus">PCC8801_3889</name>
</gene>
<dbReference type="InterPro" id="IPR003593">
    <property type="entry name" value="AAA+_ATPase"/>
</dbReference>
<dbReference type="PROSITE" id="PS50893">
    <property type="entry name" value="ABC_TRANSPORTER_2"/>
    <property type="match status" value="1"/>
</dbReference>
<dbReference type="InterPro" id="IPR050153">
    <property type="entry name" value="Metal_Ion_Import_ABC"/>
</dbReference>
<evidence type="ECO:0000313" key="7">
    <source>
        <dbReference type="Proteomes" id="UP000008204"/>
    </source>
</evidence>
<dbReference type="AlphaFoldDB" id="B7K4D2"/>